<comment type="caution">
    <text evidence="2">The sequence shown here is derived from an EMBL/GenBank/DDBJ whole genome shotgun (WGS) entry which is preliminary data.</text>
</comment>
<dbReference type="RefSeq" id="WP_136425313.1">
    <property type="nucleotide sequence ID" value="NZ_SSSN01000013.1"/>
</dbReference>
<dbReference type="Proteomes" id="UP000307380">
    <property type="component" value="Unassembled WGS sequence"/>
</dbReference>
<keyword evidence="1" id="KW-0812">Transmembrane</keyword>
<evidence type="ECO:0000313" key="4">
    <source>
        <dbReference type="Proteomes" id="UP000307380"/>
    </source>
</evidence>
<name>A0A4S4FJP5_9MICO</name>
<accession>A0A4S4FJP5</accession>
<dbReference type="EMBL" id="SSSN01000013">
    <property type="protein sequence ID" value="THG30614.1"/>
    <property type="molecule type" value="Genomic_DNA"/>
</dbReference>
<evidence type="ECO:0000313" key="3">
    <source>
        <dbReference type="EMBL" id="THG30614.1"/>
    </source>
</evidence>
<keyword evidence="1" id="KW-1133">Transmembrane helix</keyword>
<proteinExistence type="predicted"/>
<keyword evidence="4" id="KW-1185">Reference proteome</keyword>
<evidence type="ECO:0000256" key="1">
    <source>
        <dbReference type="SAM" id="Phobius"/>
    </source>
</evidence>
<feature type="transmembrane region" description="Helical" evidence="1">
    <location>
        <begin position="67"/>
        <end position="87"/>
    </location>
</feature>
<reference evidence="2 4" key="1">
    <citation type="submission" date="2019-04" db="EMBL/GenBank/DDBJ databases">
        <authorList>
            <person name="Jiang L."/>
        </authorList>
    </citation>
    <scope>NUCLEOTIDE SEQUENCE [LARGE SCALE GENOMIC DNA]</scope>
    <source>
        <strain evidence="2 4">YIM 131861</strain>
    </source>
</reference>
<dbReference type="OrthoDB" id="5123397at2"/>
<dbReference type="AlphaFoldDB" id="A0A4S4FJP5"/>
<dbReference type="EMBL" id="SSSN01000014">
    <property type="protein sequence ID" value="THG30351.1"/>
    <property type="molecule type" value="Genomic_DNA"/>
</dbReference>
<organism evidence="2 4">
    <name type="scientific">Orlajensenia flava</name>
    <dbReference type="NCBI Taxonomy" id="2565934"/>
    <lineage>
        <taxon>Bacteria</taxon>
        <taxon>Bacillati</taxon>
        <taxon>Actinomycetota</taxon>
        <taxon>Actinomycetes</taxon>
        <taxon>Micrococcales</taxon>
        <taxon>Microbacteriaceae</taxon>
        <taxon>Orlajensenia</taxon>
    </lineage>
</organism>
<gene>
    <name evidence="3" type="ORF">E6C70_14720</name>
    <name evidence="2" type="ORF">E6C70_15000</name>
</gene>
<protein>
    <recommendedName>
        <fullName evidence="5">Alkaline shock response membrane anchor protein AmaP</fullName>
    </recommendedName>
</protein>
<keyword evidence="1" id="KW-0472">Membrane</keyword>
<evidence type="ECO:0008006" key="5">
    <source>
        <dbReference type="Google" id="ProtNLM"/>
    </source>
</evidence>
<evidence type="ECO:0000313" key="2">
    <source>
        <dbReference type="EMBL" id="THG30351.1"/>
    </source>
</evidence>
<sequence length="204" mass="21852">MNATNRFANRTGLFILGLILLALGAAVIAATTVPQWGTWWTDGGQATRRWLDQAIADTRIADTTVSWVAVISLAIFLIVIIILIAALTRLGGGRTSTVLRTSRGVGDDNGAIIVDSAFTSDALGHTLGKRPDVLFSSVSAHRIRKTPVMHLSVTPRQNTSPRELADDVDHLLNNLTVLTGESIPTYLSIHSGLRARLAHDKGLG</sequence>